<accession>A0A1B6GT58</accession>
<dbReference type="GO" id="GO:0043527">
    <property type="term" value="C:tRNA methyltransferase complex"/>
    <property type="evidence" value="ECO:0007669"/>
    <property type="project" value="UniProtKB-ARBA"/>
</dbReference>
<organism evidence="6">
    <name type="scientific">Cuerna arida</name>
    <dbReference type="NCBI Taxonomy" id="1464854"/>
    <lineage>
        <taxon>Eukaryota</taxon>
        <taxon>Metazoa</taxon>
        <taxon>Ecdysozoa</taxon>
        <taxon>Arthropoda</taxon>
        <taxon>Hexapoda</taxon>
        <taxon>Insecta</taxon>
        <taxon>Pterygota</taxon>
        <taxon>Neoptera</taxon>
        <taxon>Paraneoptera</taxon>
        <taxon>Hemiptera</taxon>
        <taxon>Auchenorrhyncha</taxon>
        <taxon>Membracoidea</taxon>
        <taxon>Cicadellidae</taxon>
        <taxon>Cicadellinae</taxon>
        <taxon>Proconiini</taxon>
        <taxon>Cuerna</taxon>
    </lineage>
</organism>
<protein>
    <recommendedName>
        <fullName evidence="5">THUMP domain-containing protein</fullName>
    </recommendedName>
</protein>
<dbReference type="FunFam" id="3.40.50.150:FF:000073">
    <property type="entry name" value="THUMP domain containing 3"/>
    <property type="match status" value="1"/>
</dbReference>
<evidence type="ECO:0000313" key="6">
    <source>
        <dbReference type="EMBL" id="JAS65630.1"/>
    </source>
</evidence>
<dbReference type="GO" id="GO:0016423">
    <property type="term" value="F:tRNA (guanine) methyltransferase activity"/>
    <property type="evidence" value="ECO:0007669"/>
    <property type="project" value="TreeGrafter"/>
</dbReference>
<keyword evidence="2" id="KW-0808">Transferase</keyword>
<dbReference type="Pfam" id="PF02926">
    <property type="entry name" value="THUMP"/>
    <property type="match status" value="1"/>
</dbReference>
<name>A0A1B6GT58_9HEMI</name>
<dbReference type="PANTHER" id="PTHR14911:SF13">
    <property type="entry name" value="TRNA (GUANINE(6)-N2)-METHYLTRANSFERASE THUMP3"/>
    <property type="match status" value="1"/>
</dbReference>
<comment type="subcellular location">
    <subcellularLocation>
        <location evidence="1">Cytoplasm</location>
    </subcellularLocation>
</comment>
<dbReference type="SUPFAM" id="SSF53335">
    <property type="entry name" value="S-adenosyl-L-methionine-dependent methyltransferases"/>
    <property type="match status" value="1"/>
</dbReference>
<dbReference type="InterPro" id="IPR004114">
    <property type="entry name" value="THUMP_dom"/>
</dbReference>
<dbReference type="EMBL" id="GECZ01004139">
    <property type="protein sequence ID" value="JAS65630.1"/>
    <property type="molecule type" value="Transcribed_RNA"/>
</dbReference>
<dbReference type="CDD" id="cd11715">
    <property type="entry name" value="THUMP_AdoMetMT"/>
    <property type="match status" value="1"/>
</dbReference>
<gene>
    <name evidence="6" type="ORF">g.13413</name>
</gene>
<reference evidence="6" key="1">
    <citation type="submission" date="2015-11" db="EMBL/GenBank/DDBJ databases">
        <title>De novo transcriptome assembly of four potential Pierce s Disease insect vectors from Arizona vineyards.</title>
        <authorList>
            <person name="Tassone E.E."/>
        </authorList>
    </citation>
    <scope>NUCLEOTIDE SEQUENCE</scope>
</reference>
<dbReference type="Pfam" id="PF01170">
    <property type="entry name" value="UPF0020"/>
    <property type="match status" value="1"/>
</dbReference>
<dbReference type="AlphaFoldDB" id="A0A1B6GT58"/>
<dbReference type="InterPro" id="IPR000241">
    <property type="entry name" value="RlmKL-like_Mtase"/>
</dbReference>
<dbReference type="PROSITE" id="PS51165">
    <property type="entry name" value="THUMP"/>
    <property type="match status" value="1"/>
</dbReference>
<dbReference type="SMART" id="SM00981">
    <property type="entry name" value="THUMP"/>
    <property type="match status" value="1"/>
</dbReference>
<dbReference type="PANTHER" id="PTHR14911">
    <property type="entry name" value="THUMP DOMAIN-CONTAINING"/>
    <property type="match status" value="1"/>
</dbReference>
<evidence type="ECO:0000256" key="2">
    <source>
        <dbReference type="ARBA" id="ARBA00022603"/>
    </source>
</evidence>
<dbReference type="Gene3D" id="3.30.2130.30">
    <property type="match status" value="1"/>
</dbReference>
<evidence type="ECO:0000256" key="3">
    <source>
        <dbReference type="ARBA" id="ARBA00022694"/>
    </source>
</evidence>
<dbReference type="Gene3D" id="3.40.50.150">
    <property type="entry name" value="Vaccinia Virus protein VP39"/>
    <property type="match status" value="1"/>
</dbReference>
<dbReference type="GO" id="GO:0030488">
    <property type="term" value="P:tRNA methylation"/>
    <property type="evidence" value="ECO:0007669"/>
    <property type="project" value="TreeGrafter"/>
</dbReference>
<keyword evidence="2" id="KW-0489">Methyltransferase</keyword>
<evidence type="ECO:0000256" key="1">
    <source>
        <dbReference type="ARBA" id="ARBA00004496"/>
    </source>
</evidence>
<dbReference type="GO" id="GO:0005737">
    <property type="term" value="C:cytoplasm"/>
    <property type="evidence" value="ECO:0007669"/>
    <property type="project" value="UniProtKB-SubCell"/>
</dbReference>
<sequence length="436" mass="48800">MELERLFQDGSNSMITIEATVDTGFENVALDECNEVFGSGLLAGKSRGRIFFTIEQDKYHKVHELRSIDNLYLVSALIPNLNFISSDKDLDLEVIKRLAETIEWKTPLAIWKECTKFHGNLYPTKEEHDESLKNKLDQLGKLNHQRLTDKIVETDALNSTSLRLADRIAETDILNSTSNVLRFRVTCNRSGTHTFGSMDAARDLGGALHDVFNWVVDLTSYNIDIVLNIIDSMAYVAFGLTRQSKHRRNITHFGPTTLRATVCYNLLRLCSPKAGDIVIDPLCGGGSIPIEGALAYPSTYQICGDSHEKAVNRSRNNIESLKDKPISTDVLQWNATNLPLLTASVDVFVTDLPFGKRSGHKKDNRVLYKEVLMELGRVVRPSTGRAVLLTHDRRTFVHVLPKTCGLWKQTKVLGVNLGGLQAGVFQLLRTSKAYIK</sequence>
<evidence type="ECO:0000259" key="5">
    <source>
        <dbReference type="PROSITE" id="PS51165"/>
    </source>
</evidence>
<dbReference type="SUPFAM" id="SSF143437">
    <property type="entry name" value="THUMP domain-like"/>
    <property type="match status" value="1"/>
</dbReference>
<keyword evidence="4" id="KW-0694">RNA-binding</keyword>
<keyword evidence="3" id="KW-0819">tRNA processing</keyword>
<dbReference type="InterPro" id="IPR029063">
    <property type="entry name" value="SAM-dependent_MTases_sf"/>
</dbReference>
<evidence type="ECO:0000256" key="4">
    <source>
        <dbReference type="PROSITE-ProRule" id="PRU00529"/>
    </source>
</evidence>
<feature type="domain" description="THUMP" evidence="5">
    <location>
        <begin position="136"/>
        <end position="240"/>
    </location>
</feature>
<proteinExistence type="predicted"/>
<dbReference type="GO" id="GO:0003723">
    <property type="term" value="F:RNA binding"/>
    <property type="evidence" value="ECO:0007669"/>
    <property type="project" value="UniProtKB-UniRule"/>
</dbReference>